<dbReference type="PANTHER" id="PTHR43333:SF1">
    <property type="entry name" value="D-ISOMER SPECIFIC 2-HYDROXYACID DEHYDROGENASE NAD-BINDING DOMAIN-CONTAINING PROTEIN"/>
    <property type="match status" value="1"/>
</dbReference>
<evidence type="ECO:0000259" key="3">
    <source>
        <dbReference type="Pfam" id="PF02826"/>
    </source>
</evidence>
<gene>
    <name evidence="4" type="ORF">ACFOY1_20665</name>
</gene>
<dbReference type="RefSeq" id="WP_217966546.1">
    <property type="nucleotide sequence ID" value="NZ_JAHTBN010000015.1"/>
</dbReference>
<evidence type="ECO:0000256" key="2">
    <source>
        <dbReference type="ARBA" id="ARBA00023027"/>
    </source>
</evidence>
<protein>
    <submittedName>
        <fullName evidence="4">2-hydroxyacid dehydrogenase</fullName>
    </submittedName>
</protein>
<name>A0ABV8P5R8_9BURK</name>
<evidence type="ECO:0000313" key="4">
    <source>
        <dbReference type="EMBL" id="MFC4203373.1"/>
    </source>
</evidence>
<reference evidence="5" key="1">
    <citation type="journal article" date="2019" name="Int. J. Syst. Evol. Microbiol.">
        <title>The Global Catalogue of Microorganisms (GCM) 10K type strain sequencing project: providing services to taxonomists for standard genome sequencing and annotation.</title>
        <authorList>
            <consortium name="The Broad Institute Genomics Platform"/>
            <consortium name="The Broad Institute Genome Sequencing Center for Infectious Disease"/>
            <person name="Wu L."/>
            <person name="Ma J."/>
        </authorList>
    </citation>
    <scope>NUCLEOTIDE SEQUENCE [LARGE SCALE GENOMIC DNA]</scope>
    <source>
        <strain evidence="5">LMG 24813</strain>
    </source>
</reference>
<dbReference type="PANTHER" id="PTHR43333">
    <property type="entry name" value="2-HACID_DH_C DOMAIN-CONTAINING PROTEIN"/>
    <property type="match status" value="1"/>
</dbReference>
<dbReference type="Proteomes" id="UP001595848">
    <property type="component" value="Unassembled WGS sequence"/>
</dbReference>
<comment type="caution">
    <text evidence="4">The sequence shown here is derived from an EMBL/GenBank/DDBJ whole genome shotgun (WGS) entry which is preliminary data.</text>
</comment>
<organism evidence="4 5">
    <name type="scientific">Candidimonas humi</name>
    <dbReference type="NCBI Taxonomy" id="683355"/>
    <lineage>
        <taxon>Bacteria</taxon>
        <taxon>Pseudomonadati</taxon>
        <taxon>Pseudomonadota</taxon>
        <taxon>Betaproteobacteria</taxon>
        <taxon>Burkholderiales</taxon>
        <taxon>Alcaligenaceae</taxon>
        <taxon>Candidimonas</taxon>
    </lineage>
</organism>
<dbReference type="EMBL" id="JBHSBV010000012">
    <property type="protein sequence ID" value="MFC4203373.1"/>
    <property type="molecule type" value="Genomic_DNA"/>
</dbReference>
<keyword evidence="1" id="KW-0560">Oxidoreductase</keyword>
<dbReference type="InterPro" id="IPR006140">
    <property type="entry name" value="D-isomer_DH_NAD-bd"/>
</dbReference>
<evidence type="ECO:0000256" key="1">
    <source>
        <dbReference type="ARBA" id="ARBA00023002"/>
    </source>
</evidence>
<keyword evidence="5" id="KW-1185">Reference proteome</keyword>
<dbReference type="CDD" id="cd12164">
    <property type="entry name" value="GDH_like_2"/>
    <property type="match status" value="1"/>
</dbReference>
<dbReference type="Pfam" id="PF02826">
    <property type="entry name" value="2-Hacid_dh_C"/>
    <property type="match status" value="1"/>
</dbReference>
<keyword evidence="2" id="KW-0520">NAD</keyword>
<dbReference type="InterPro" id="IPR029753">
    <property type="entry name" value="D-isomer_DH_CS"/>
</dbReference>
<accession>A0ABV8P5R8</accession>
<dbReference type="PROSITE" id="PS00671">
    <property type="entry name" value="D_2_HYDROXYACID_DH_3"/>
    <property type="match status" value="1"/>
</dbReference>
<sequence length="309" mass="33288">MDIVIAGSPGTDMGDWCAAFAAAMPQARFHPWREDGPPLGARYAIVWKPPAALFERETGLRAVFNLGAGIDALMGMPQLPPQVEVLRLEDAGMAVQMVEYVLYGLLRAARGFDRYAAQQREALWAPLPAVDRASWPVGVMGIGALGARVAQAVAALGYPVAGWARGARELPGVEVYAGEAQFPGFLARSRVLVNMLPLTPQTLGILNRAHLERLRPGAYLINVARGGHLVEADLLALLDEGHMEGAMLDVFHDEPLPPGHPFWRHPRVIVTPHVAAATLQAEAVAQIADKILAMESGRRPAAAVRDRGY</sequence>
<feature type="domain" description="D-isomer specific 2-hydroxyacid dehydrogenase NAD-binding" evidence="3">
    <location>
        <begin position="105"/>
        <end position="275"/>
    </location>
</feature>
<evidence type="ECO:0000313" key="5">
    <source>
        <dbReference type="Proteomes" id="UP001595848"/>
    </source>
</evidence>
<proteinExistence type="predicted"/>